<keyword evidence="3" id="KW-1185">Reference proteome</keyword>
<dbReference type="InterPro" id="IPR036188">
    <property type="entry name" value="FAD/NAD-bd_sf"/>
</dbReference>
<dbReference type="Gene3D" id="3.50.50.60">
    <property type="entry name" value="FAD/NAD(P)-binding domain"/>
    <property type="match status" value="1"/>
</dbReference>
<dbReference type="InterPro" id="IPR038732">
    <property type="entry name" value="HpyO/CreE_NAD-binding"/>
</dbReference>
<dbReference type="Proteomes" id="UP001597068">
    <property type="component" value="Unassembled WGS sequence"/>
</dbReference>
<dbReference type="PANTHER" id="PTHR40254">
    <property type="entry name" value="BLR0577 PROTEIN"/>
    <property type="match status" value="1"/>
</dbReference>
<dbReference type="PANTHER" id="PTHR40254:SF1">
    <property type="entry name" value="BLR0577 PROTEIN"/>
    <property type="match status" value="1"/>
</dbReference>
<organism evidence="2 3">
    <name type="scientific">Williamsia deligens</name>
    <dbReference type="NCBI Taxonomy" id="321325"/>
    <lineage>
        <taxon>Bacteria</taxon>
        <taxon>Bacillati</taxon>
        <taxon>Actinomycetota</taxon>
        <taxon>Actinomycetes</taxon>
        <taxon>Mycobacteriales</taxon>
        <taxon>Nocardiaceae</taxon>
        <taxon>Williamsia</taxon>
    </lineage>
</organism>
<dbReference type="EMBL" id="JBHTIL010000006">
    <property type="protein sequence ID" value="MFD0927533.1"/>
    <property type="molecule type" value="Genomic_DNA"/>
</dbReference>
<proteinExistence type="predicted"/>
<name>A0ABW3GBT1_9NOCA</name>
<feature type="domain" description="FAD-dependent urate hydroxylase HpyO/Asp monooxygenase CreE-like FAD/NAD(P)-binding" evidence="1">
    <location>
        <begin position="12"/>
        <end position="192"/>
    </location>
</feature>
<dbReference type="InterPro" id="IPR052189">
    <property type="entry name" value="L-asp_N-monooxygenase_NS-form"/>
</dbReference>
<comment type="caution">
    <text evidence="2">The sequence shown here is derived from an EMBL/GenBank/DDBJ whole genome shotgun (WGS) entry which is preliminary data.</text>
</comment>
<evidence type="ECO:0000313" key="2">
    <source>
        <dbReference type="EMBL" id="MFD0927533.1"/>
    </source>
</evidence>
<evidence type="ECO:0000313" key="3">
    <source>
        <dbReference type="Proteomes" id="UP001597068"/>
    </source>
</evidence>
<gene>
    <name evidence="2" type="ORF">ACFQ04_17470</name>
</gene>
<accession>A0ABW3GBT1</accession>
<sequence length="644" mass="70100">MTTARHHQLRVAIIGMGPRGLTVFERLCANLAEDSPSAPVTAHLIDGTRVGTGTVWRTNQPGHLLMNTVASQVTVFTDASVVMSGPVVPGPSVYEWATYLVKIGPLGEVSDQVLAEARDMSPDTYPTRSFYGHYLRWAFEHIARRHGRHITVVEHHAWATDVTDGTGGRQCVALDSGRQLTDLDAVVLTQGHLALERSTDAQISALTAHAAATGSTYLPPQNAADADLSRIAAGEPLLIRGLGLTFFDYMTLLTIGRGGAMTSTPAGPRYVPSGNEPHIYAGSRRGVPYHSRGHNQKGVEGRHTPRLLTPDVIDALRERARQRHDVDFRRDVWPLIAAEVESVYYGLLVQNRLSPNTISELQARYLATDPDERHRILADYNIEPHLHWSWTGLLDPAGGRHFSTPADYREWVVSYLCRDVTLARQGNVRGAVKAALDVLRDLRNEVRLIVDHAGITGDSYREHLDRWYTPSNAFLSIGPPAHKIDELIALIRVGVVTLIGPRATFTPDPDGGFTASSSEVPGSTVHATSLLDARLPEPDIRRTSDVLLQRLLARGDARPYILTNPDGSTYETGGLDVAEANHAIISATGTPHPRRFALGVPTESVRWVTAAGPRPGVNSVTLADADAIARSILTFGTRRSTVAA</sequence>
<dbReference type="Pfam" id="PF13454">
    <property type="entry name" value="NAD_binding_9"/>
    <property type="match status" value="1"/>
</dbReference>
<protein>
    <submittedName>
        <fullName evidence="2">FAD/NAD(P)-binding protein</fullName>
    </submittedName>
</protein>
<evidence type="ECO:0000259" key="1">
    <source>
        <dbReference type="Pfam" id="PF13454"/>
    </source>
</evidence>
<dbReference type="RefSeq" id="WP_343996116.1">
    <property type="nucleotide sequence ID" value="NZ_BAAAMO010000001.1"/>
</dbReference>
<reference evidence="3" key="1">
    <citation type="journal article" date="2019" name="Int. J. Syst. Evol. Microbiol.">
        <title>The Global Catalogue of Microorganisms (GCM) 10K type strain sequencing project: providing services to taxonomists for standard genome sequencing and annotation.</title>
        <authorList>
            <consortium name="The Broad Institute Genomics Platform"/>
            <consortium name="The Broad Institute Genome Sequencing Center for Infectious Disease"/>
            <person name="Wu L."/>
            <person name="Ma J."/>
        </authorList>
    </citation>
    <scope>NUCLEOTIDE SEQUENCE [LARGE SCALE GENOMIC DNA]</scope>
    <source>
        <strain evidence="3">CCUG 50873</strain>
    </source>
</reference>